<dbReference type="InterPro" id="IPR007463">
    <property type="entry name" value="DUF507"/>
</dbReference>
<accession>A0A1I5L727</accession>
<name>A0A1I5L727_9BACT</name>
<sequence>MKLSSAHAPYIANKIGIDLANASFVEIIRGIEPVIEKAKEVIEKDVKNERALEERVNELIEEKEDEIEFMRADVRQLFWMIKKRLAPEYGVILNYEERYSDISHKILNELWEEDLIDYSVSENQVRGVIFKAIEDYMKSFEQIEDIVLEKISHYKRKLIPGTEEYDLIFERLYEEELRKRGMM</sequence>
<dbReference type="RefSeq" id="WP_092910129.1">
    <property type="nucleotide sequence ID" value="NZ_FOXB01000002.1"/>
</dbReference>
<dbReference type="STRING" id="223786.SAMN05216234_10268"/>
<evidence type="ECO:0000313" key="3">
    <source>
        <dbReference type="Proteomes" id="UP000199227"/>
    </source>
</evidence>
<dbReference type="Pfam" id="PF04368">
    <property type="entry name" value="DUF507"/>
    <property type="match status" value="1"/>
</dbReference>
<keyword evidence="1" id="KW-0175">Coiled coil</keyword>
<dbReference type="OrthoDB" id="13157at2"/>
<reference evidence="2 3" key="1">
    <citation type="submission" date="2016-10" db="EMBL/GenBank/DDBJ databases">
        <authorList>
            <person name="de Groot N.N."/>
        </authorList>
    </citation>
    <scope>NUCLEOTIDE SEQUENCE [LARGE SCALE GENOMIC DNA]</scope>
    <source>
        <strain evidence="2 3">EP1-55-1</strain>
    </source>
</reference>
<dbReference type="Proteomes" id="UP000199227">
    <property type="component" value="Unassembled WGS sequence"/>
</dbReference>
<keyword evidence="3" id="KW-1185">Reference proteome</keyword>
<feature type="coiled-coil region" evidence="1">
    <location>
        <begin position="35"/>
        <end position="73"/>
    </location>
</feature>
<proteinExistence type="predicted"/>
<protein>
    <submittedName>
        <fullName evidence="2">Uncharacterized protein</fullName>
    </submittedName>
</protein>
<organism evidence="2 3">
    <name type="scientific">Hydrogenimonas thermophila</name>
    <dbReference type="NCBI Taxonomy" id="223786"/>
    <lineage>
        <taxon>Bacteria</taxon>
        <taxon>Pseudomonadati</taxon>
        <taxon>Campylobacterota</taxon>
        <taxon>Epsilonproteobacteria</taxon>
        <taxon>Campylobacterales</taxon>
        <taxon>Hydrogenimonadaceae</taxon>
        <taxon>Hydrogenimonas</taxon>
    </lineage>
</organism>
<evidence type="ECO:0000256" key="1">
    <source>
        <dbReference type="SAM" id="Coils"/>
    </source>
</evidence>
<evidence type="ECO:0000313" key="2">
    <source>
        <dbReference type="EMBL" id="SFO93008.1"/>
    </source>
</evidence>
<gene>
    <name evidence="2" type="ORF">SAMN05216234_10268</name>
</gene>
<dbReference type="AlphaFoldDB" id="A0A1I5L727"/>
<dbReference type="EMBL" id="FOXB01000002">
    <property type="protein sequence ID" value="SFO93008.1"/>
    <property type="molecule type" value="Genomic_DNA"/>
</dbReference>